<feature type="domain" description="DUF4240" evidence="1">
    <location>
        <begin position="15"/>
        <end position="141"/>
    </location>
</feature>
<dbReference type="InterPro" id="IPR025334">
    <property type="entry name" value="DUF4240"/>
</dbReference>
<keyword evidence="3" id="KW-1185">Reference proteome</keyword>
<dbReference type="Pfam" id="PF14024">
    <property type="entry name" value="DUF4240"/>
    <property type="match status" value="1"/>
</dbReference>
<dbReference type="EMBL" id="BSDI01000032">
    <property type="protein sequence ID" value="GLI00345.1"/>
    <property type="molecule type" value="Genomic_DNA"/>
</dbReference>
<comment type="caution">
    <text evidence="2">The sequence shown here is derived from an EMBL/GenBank/DDBJ whole genome shotgun (WGS) entry which is preliminary data.</text>
</comment>
<name>A0ABQ5R0X4_9ACTN</name>
<gene>
    <name evidence="2" type="ORF">Pa4123_56210</name>
</gene>
<protein>
    <recommendedName>
        <fullName evidence="1">DUF4240 domain-containing protein</fullName>
    </recommendedName>
</protein>
<reference evidence="2" key="1">
    <citation type="submission" date="2022-12" db="EMBL/GenBank/DDBJ databases">
        <title>New Phytohabitans aurantiacus sp. RD004123 nov., an actinomycete isolated from soil.</title>
        <authorList>
            <person name="Triningsih D.W."/>
            <person name="Harunari E."/>
            <person name="Igarashi Y."/>
        </authorList>
    </citation>
    <scope>NUCLEOTIDE SEQUENCE</scope>
    <source>
        <strain evidence="2">RD004123</strain>
    </source>
</reference>
<evidence type="ECO:0000259" key="1">
    <source>
        <dbReference type="Pfam" id="PF14024"/>
    </source>
</evidence>
<evidence type="ECO:0000313" key="2">
    <source>
        <dbReference type="EMBL" id="GLI00345.1"/>
    </source>
</evidence>
<sequence>MDLRCRTGLAQSVVMNTDEFWKLVDEARAEGGGANAVAGRAAAVLETRDPAEIVGCDQHIRRVLGASYRVDLWGAAYLINGGCSAEGFDAFRGWLMTQGRQAYAKAVSDPDSLAELPAVRRAAATGEEFECEAMLDVARVAHHKATGVELPKVTPRQPELNDFWDFDDEDQVRRHLPKLAELFQEPPE</sequence>
<proteinExistence type="predicted"/>
<accession>A0ABQ5R0X4</accession>
<organism evidence="2 3">
    <name type="scientific">Phytohabitans aurantiacus</name>
    <dbReference type="NCBI Taxonomy" id="3016789"/>
    <lineage>
        <taxon>Bacteria</taxon>
        <taxon>Bacillati</taxon>
        <taxon>Actinomycetota</taxon>
        <taxon>Actinomycetes</taxon>
        <taxon>Micromonosporales</taxon>
        <taxon>Micromonosporaceae</taxon>
    </lineage>
</organism>
<dbReference type="Proteomes" id="UP001144280">
    <property type="component" value="Unassembled WGS sequence"/>
</dbReference>
<evidence type="ECO:0000313" key="3">
    <source>
        <dbReference type="Proteomes" id="UP001144280"/>
    </source>
</evidence>